<proteinExistence type="predicted"/>
<reference evidence="1 2" key="1">
    <citation type="submission" date="2022-01" db="EMBL/GenBank/DDBJ databases">
        <title>Collection of gut derived symbiotic bacterial strains cultured from healthy donors.</title>
        <authorList>
            <person name="Lin H."/>
            <person name="Kohout C."/>
            <person name="Waligurski E."/>
            <person name="Pamer E.G."/>
        </authorList>
    </citation>
    <scope>NUCLEOTIDE SEQUENCE [LARGE SCALE GENOMIC DNA]</scope>
    <source>
        <strain evidence="1 2">DFI.3.7</strain>
    </source>
</reference>
<comment type="caution">
    <text evidence="1">The sequence shown here is derived from an EMBL/GenBank/DDBJ whole genome shotgun (WGS) entry which is preliminary data.</text>
</comment>
<dbReference type="SUPFAM" id="SSF74650">
    <property type="entry name" value="Galactose mutarotase-like"/>
    <property type="match status" value="1"/>
</dbReference>
<dbReference type="InterPro" id="IPR011013">
    <property type="entry name" value="Gal_mutarotase_sf_dom"/>
</dbReference>
<dbReference type="RefSeq" id="WP_238075254.1">
    <property type="nucleotide sequence ID" value="NZ_JAKNJB010000056.1"/>
</dbReference>
<organism evidence="1 2">
    <name type="scientific">Intestinimonas massiliensis</name>
    <name type="common">ex Afouda et al. 2020</name>
    <dbReference type="NCBI Taxonomy" id="1673721"/>
    <lineage>
        <taxon>Bacteria</taxon>
        <taxon>Bacillati</taxon>
        <taxon>Bacillota</taxon>
        <taxon>Clostridia</taxon>
        <taxon>Eubacteriales</taxon>
        <taxon>Intestinimonas</taxon>
    </lineage>
</organism>
<dbReference type="CDD" id="cd09024">
    <property type="entry name" value="Aldose_epim_lacX"/>
    <property type="match status" value="1"/>
</dbReference>
<name>A0ABS9MEW8_9FIRM</name>
<sequence>MKYVLNNGILSLTVDSKGAEIHSLKNKETNIEYIWNANEVYWPYHAPLLFPVIGDIKNNTYFHKNKKYIMPVHGFIMEEDFKLKFINQDELILVANETDRSLSMYPFRFSLEINYKLEKQTLYVKQTVKNTSAEAMPFSIGEHVGFSIPLFASEKYSDYRLEFDEFETAPRYPLLENREIGKPEPFLKHDKFIRLNDTMFDRGALNFKDIRSQQVSLISDNHNHGITMTFPGFSYFSIWSIPKAPFICIEPCNGIAADENTSYDLFEKEGIHVLLPGESEQVYFSIITF</sequence>
<keyword evidence="2" id="KW-1185">Reference proteome</keyword>
<dbReference type="Gene3D" id="2.70.98.10">
    <property type="match status" value="1"/>
</dbReference>
<dbReference type="InterPro" id="IPR037481">
    <property type="entry name" value="LacX"/>
</dbReference>
<accession>A0ABS9MEW8</accession>
<evidence type="ECO:0000313" key="1">
    <source>
        <dbReference type="EMBL" id="MCG4529045.1"/>
    </source>
</evidence>
<dbReference type="EMBL" id="JAKNJB010000056">
    <property type="protein sequence ID" value="MCG4529045.1"/>
    <property type="molecule type" value="Genomic_DNA"/>
</dbReference>
<dbReference type="InterPro" id="IPR014718">
    <property type="entry name" value="GH-type_carb-bd"/>
</dbReference>
<protein>
    <submittedName>
        <fullName evidence="1">Aldose 1-epimerase family protein</fullName>
    </submittedName>
</protein>
<dbReference type="Proteomes" id="UP001200313">
    <property type="component" value="Unassembled WGS sequence"/>
</dbReference>
<dbReference type="Pfam" id="PF01263">
    <property type="entry name" value="Aldose_epim"/>
    <property type="match status" value="1"/>
</dbReference>
<dbReference type="InterPro" id="IPR008183">
    <property type="entry name" value="Aldose_1/G6P_1-epimerase"/>
</dbReference>
<gene>
    <name evidence="1" type="ORF">L0P79_18585</name>
</gene>
<evidence type="ECO:0000313" key="2">
    <source>
        <dbReference type="Proteomes" id="UP001200313"/>
    </source>
</evidence>